<dbReference type="EMBL" id="JALJOQ010000034">
    <property type="protein sequence ID" value="KAK9807097.1"/>
    <property type="molecule type" value="Genomic_DNA"/>
</dbReference>
<keyword evidence="2" id="KW-1185">Reference proteome</keyword>
<accession>A0AAW1PEX2</accession>
<evidence type="ECO:0000313" key="2">
    <source>
        <dbReference type="Proteomes" id="UP001465755"/>
    </source>
</evidence>
<comment type="caution">
    <text evidence="1">The sequence shown here is derived from an EMBL/GenBank/DDBJ whole genome shotgun (WGS) entry which is preliminary data.</text>
</comment>
<protein>
    <submittedName>
        <fullName evidence="1">Uncharacterized protein</fullName>
    </submittedName>
</protein>
<gene>
    <name evidence="1" type="ORF">WJX73_004537</name>
</gene>
<proteinExistence type="predicted"/>
<name>A0AAW1PEX2_9CHLO</name>
<sequence>MHVTRSPLSVLLHAGTFETRSRAQQVHSARTPGLRCHKVDNGRQGQDDWLSICSCASGHSAFLDSSSSGSTKLFN</sequence>
<dbReference type="Proteomes" id="UP001465755">
    <property type="component" value="Unassembled WGS sequence"/>
</dbReference>
<organism evidence="1 2">
    <name type="scientific">Symbiochloris irregularis</name>
    <dbReference type="NCBI Taxonomy" id="706552"/>
    <lineage>
        <taxon>Eukaryota</taxon>
        <taxon>Viridiplantae</taxon>
        <taxon>Chlorophyta</taxon>
        <taxon>core chlorophytes</taxon>
        <taxon>Trebouxiophyceae</taxon>
        <taxon>Trebouxiales</taxon>
        <taxon>Trebouxiaceae</taxon>
        <taxon>Symbiochloris</taxon>
    </lineage>
</organism>
<evidence type="ECO:0000313" key="1">
    <source>
        <dbReference type="EMBL" id="KAK9807097.1"/>
    </source>
</evidence>
<reference evidence="1 2" key="1">
    <citation type="journal article" date="2024" name="Nat. Commun.">
        <title>Phylogenomics reveals the evolutionary origins of lichenization in chlorophyte algae.</title>
        <authorList>
            <person name="Puginier C."/>
            <person name="Libourel C."/>
            <person name="Otte J."/>
            <person name="Skaloud P."/>
            <person name="Haon M."/>
            <person name="Grisel S."/>
            <person name="Petersen M."/>
            <person name="Berrin J.G."/>
            <person name="Delaux P.M."/>
            <person name="Dal Grande F."/>
            <person name="Keller J."/>
        </authorList>
    </citation>
    <scope>NUCLEOTIDE SEQUENCE [LARGE SCALE GENOMIC DNA]</scope>
    <source>
        <strain evidence="1 2">SAG 2036</strain>
    </source>
</reference>
<dbReference type="AlphaFoldDB" id="A0AAW1PEX2"/>